<evidence type="ECO:0000313" key="14">
    <source>
        <dbReference type="Proteomes" id="UP000612899"/>
    </source>
</evidence>
<dbReference type="GO" id="GO:0005524">
    <property type="term" value="F:ATP binding"/>
    <property type="evidence" value="ECO:0007669"/>
    <property type="project" value="UniProtKB-KW"/>
</dbReference>
<accession>A0A8J3QAA0</accession>
<evidence type="ECO:0000256" key="1">
    <source>
        <dbReference type="ARBA" id="ARBA00000085"/>
    </source>
</evidence>
<feature type="domain" description="Histidine kinase/HSP90-like ATPase" evidence="11">
    <location>
        <begin position="268"/>
        <end position="373"/>
    </location>
</feature>
<dbReference type="Proteomes" id="UP000612899">
    <property type="component" value="Unassembled WGS sequence"/>
</dbReference>
<evidence type="ECO:0000259" key="12">
    <source>
        <dbReference type="Pfam" id="PF07730"/>
    </source>
</evidence>
<comment type="catalytic activity">
    <reaction evidence="1">
        <text>ATP + protein L-histidine = ADP + protein N-phospho-L-histidine.</text>
        <dbReference type="EC" id="2.7.13.3"/>
    </reaction>
</comment>
<reference evidence="13" key="1">
    <citation type="submission" date="2021-01" db="EMBL/GenBank/DDBJ databases">
        <title>Whole genome shotgun sequence of Rhizocola hellebori NBRC 109834.</title>
        <authorList>
            <person name="Komaki H."/>
            <person name="Tamura T."/>
        </authorList>
    </citation>
    <scope>NUCLEOTIDE SEQUENCE</scope>
    <source>
        <strain evidence="13">NBRC 109834</strain>
    </source>
</reference>
<keyword evidence="10" id="KW-1133">Transmembrane helix</keyword>
<feature type="transmembrane region" description="Helical" evidence="10">
    <location>
        <begin position="80"/>
        <end position="99"/>
    </location>
</feature>
<dbReference type="Gene3D" id="1.20.5.1930">
    <property type="match status" value="1"/>
</dbReference>
<organism evidence="13 14">
    <name type="scientific">Rhizocola hellebori</name>
    <dbReference type="NCBI Taxonomy" id="1392758"/>
    <lineage>
        <taxon>Bacteria</taxon>
        <taxon>Bacillati</taxon>
        <taxon>Actinomycetota</taxon>
        <taxon>Actinomycetes</taxon>
        <taxon>Micromonosporales</taxon>
        <taxon>Micromonosporaceae</taxon>
        <taxon>Rhizocola</taxon>
    </lineage>
</organism>
<keyword evidence="5" id="KW-0547">Nucleotide-binding</keyword>
<keyword evidence="10" id="KW-0472">Membrane</keyword>
<keyword evidence="14" id="KW-1185">Reference proteome</keyword>
<dbReference type="AlphaFoldDB" id="A0A8J3QAA0"/>
<dbReference type="InterPro" id="IPR050482">
    <property type="entry name" value="Sensor_HK_TwoCompSys"/>
</dbReference>
<keyword evidence="3" id="KW-0597">Phosphoprotein</keyword>
<dbReference type="GO" id="GO:0046983">
    <property type="term" value="F:protein dimerization activity"/>
    <property type="evidence" value="ECO:0007669"/>
    <property type="project" value="InterPro"/>
</dbReference>
<gene>
    <name evidence="13" type="ORF">Rhe02_48630</name>
</gene>
<keyword evidence="10" id="KW-0812">Transmembrane</keyword>
<evidence type="ECO:0000256" key="5">
    <source>
        <dbReference type="ARBA" id="ARBA00022741"/>
    </source>
</evidence>
<evidence type="ECO:0000259" key="11">
    <source>
        <dbReference type="Pfam" id="PF02518"/>
    </source>
</evidence>
<keyword evidence="8" id="KW-0902">Two-component regulatory system</keyword>
<evidence type="ECO:0000256" key="3">
    <source>
        <dbReference type="ARBA" id="ARBA00022553"/>
    </source>
</evidence>
<dbReference type="SUPFAM" id="SSF55874">
    <property type="entry name" value="ATPase domain of HSP90 chaperone/DNA topoisomerase II/histidine kinase"/>
    <property type="match status" value="1"/>
</dbReference>
<dbReference type="Pfam" id="PF02518">
    <property type="entry name" value="HATPase_c"/>
    <property type="match status" value="1"/>
</dbReference>
<feature type="transmembrane region" description="Helical" evidence="10">
    <location>
        <begin position="6"/>
        <end position="32"/>
    </location>
</feature>
<name>A0A8J3QAA0_9ACTN</name>
<evidence type="ECO:0000256" key="6">
    <source>
        <dbReference type="ARBA" id="ARBA00022777"/>
    </source>
</evidence>
<dbReference type="GO" id="GO:0000155">
    <property type="term" value="F:phosphorelay sensor kinase activity"/>
    <property type="evidence" value="ECO:0007669"/>
    <property type="project" value="InterPro"/>
</dbReference>
<dbReference type="PANTHER" id="PTHR24421">
    <property type="entry name" value="NITRATE/NITRITE SENSOR PROTEIN NARX-RELATED"/>
    <property type="match status" value="1"/>
</dbReference>
<keyword evidence="6" id="KW-0418">Kinase</keyword>
<dbReference type="Gene3D" id="3.30.565.10">
    <property type="entry name" value="Histidine kinase-like ATPase, C-terminal domain"/>
    <property type="match status" value="1"/>
</dbReference>
<dbReference type="InterPro" id="IPR011712">
    <property type="entry name" value="Sig_transdc_His_kin_sub3_dim/P"/>
</dbReference>
<evidence type="ECO:0000256" key="7">
    <source>
        <dbReference type="ARBA" id="ARBA00022840"/>
    </source>
</evidence>
<evidence type="ECO:0000256" key="8">
    <source>
        <dbReference type="ARBA" id="ARBA00023012"/>
    </source>
</evidence>
<keyword evidence="7" id="KW-0067">ATP-binding</keyword>
<dbReference type="PANTHER" id="PTHR24421:SF10">
    <property type="entry name" value="NITRATE_NITRITE SENSOR PROTEIN NARQ"/>
    <property type="match status" value="1"/>
</dbReference>
<dbReference type="CDD" id="cd16917">
    <property type="entry name" value="HATPase_UhpB-NarQ-NarX-like"/>
    <property type="match status" value="1"/>
</dbReference>
<dbReference type="InterPro" id="IPR003594">
    <property type="entry name" value="HATPase_dom"/>
</dbReference>
<feature type="domain" description="Signal transduction histidine kinase subgroup 3 dimerisation and phosphoacceptor" evidence="12">
    <location>
        <begin position="159"/>
        <end position="224"/>
    </location>
</feature>
<feature type="transmembrane region" description="Helical" evidence="10">
    <location>
        <begin position="111"/>
        <end position="127"/>
    </location>
</feature>
<comment type="caution">
    <text evidence="13">The sequence shown here is derived from an EMBL/GenBank/DDBJ whole genome shotgun (WGS) entry which is preliminary data.</text>
</comment>
<feature type="region of interest" description="Disordered" evidence="9">
    <location>
        <begin position="310"/>
        <end position="330"/>
    </location>
</feature>
<keyword evidence="4" id="KW-0808">Transferase</keyword>
<feature type="transmembrane region" description="Helical" evidence="10">
    <location>
        <begin position="39"/>
        <end position="60"/>
    </location>
</feature>
<evidence type="ECO:0000313" key="13">
    <source>
        <dbReference type="EMBL" id="GIH06796.1"/>
    </source>
</evidence>
<dbReference type="GO" id="GO:0016020">
    <property type="term" value="C:membrane"/>
    <property type="evidence" value="ECO:0007669"/>
    <property type="project" value="InterPro"/>
</dbReference>
<protein>
    <recommendedName>
        <fullName evidence="2">histidine kinase</fullName>
        <ecNumber evidence="2">2.7.13.3</ecNumber>
    </recommendedName>
</protein>
<evidence type="ECO:0000256" key="2">
    <source>
        <dbReference type="ARBA" id="ARBA00012438"/>
    </source>
</evidence>
<dbReference type="EC" id="2.7.13.3" evidence="2"/>
<feature type="compositionally biased region" description="Low complexity" evidence="9">
    <location>
        <begin position="315"/>
        <end position="330"/>
    </location>
</feature>
<proteinExistence type="predicted"/>
<evidence type="ECO:0000256" key="10">
    <source>
        <dbReference type="SAM" id="Phobius"/>
    </source>
</evidence>
<dbReference type="EMBL" id="BONY01000030">
    <property type="protein sequence ID" value="GIH06796.1"/>
    <property type="molecule type" value="Genomic_DNA"/>
</dbReference>
<dbReference type="InterPro" id="IPR036890">
    <property type="entry name" value="HATPase_C_sf"/>
</dbReference>
<sequence>MAVVQVAAGLISHTVGPLGLLFLLAGPLLLGLTLRKRPALAVTALGALTLIYLSFGYHIGPALPSAVVAVAYAVSHGARLAGWLTLAGVYLGWLALGFTDLRVQGTLWQELRWAGLALLIGGFAELVDNRRQRVAAFRQLYAEERLRREEERGRREEQERLRMARELHDVLAHSLSLIAVRASVALELMESNPEEVRKALVAIKEASKGGLDEVRTVLSGLRDPAPRSPAPSLDRLDELVSETPGLAVTLTRTGINSPLPSAVSLAGYRIVQEALTNVIRHSRSRRAVVHLHQTSHLLLIGVSDFGPAHSRPATSGPATSGPGDAGTAAAAGGSVGGSGLIGIDERAAALGGVVQAGPDPAGGFTVHVALPLTGGVR</sequence>
<evidence type="ECO:0000256" key="9">
    <source>
        <dbReference type="SAM" id="MobiDB-lite"/>
    </source>
</evidence>
<dbReference type="Pfam" id="PF07730">
    <property type="entry name" value="HisKA_3"/>
    <property type="match status" value="1"/>
</dbReference>
<evidence type="ECO:0000256" key="4">
    <source>
        <dbReference type="ARBA" id="ARBA00022679"/>
    </source>
</evidence>